<evidence type="ECO:0000313" key="1">
    <source>
        <dbReference type="EMBL" id="GHA67852.1"/>
    </source>
</evidence>
<evidence type="ECO:0000313" key="2">
    <source>
        <dbReference type="Proteomes" id="UP000653644"/>
    </source>
</evidence>
<organism evidence="1 2">
    <name type="scientific">Streptomyces canarius</name>
    <dbReference type="NCBI Taxonomy" id="285453"/>
    <lineage>
        <taxon>Bacteria</taxon>
        <taxon>Bacillati</taxon>
        <taxon>Actinomycetota</taxon>
        <taxon>Actinomycetes</taxon>
        <taxon>Kitasatosporales</taxon>
        <taxon>Streptomycetaceae</taxon>
        <taxon>Streptomyces</taxon>
    </lineage>
</organism>
<protein>
    <submittedName>
        <fullName evidence="1">Uncharacterized protein</fullName>
    </submittedName>
</protein>
<reference evidence="2" key="1">
    <citation type="journal article" date="2019" name="Int. J. Syst. Evol. Microbiol.">
        <title>The Global Catalogue of Microorganisms (GCM) 10K type strain sequencing project: providing services to taxonomists for standard genome sequencing and annotation.</title>
        <authorList>
            <consortium name="The Broad Institute Genomics Platform"/>
            <consortium name="The Broad Institute Genome Sequencing Center for Infectious Disease"/>
            <person name="Wu L."/>
            <person name="Ma J."/>
        </authorList>
    </citation>
    <scope>NUCLEOTIDE SEQUENCE [LARGE SCALE GENOMIC DNA]</scope>
    <source>
        <strain evidence="2">JCM 4733</strain>
    </source>
</reference>
<dbReference type="EMBL" id="BMVN01000063">
    <property type="protein sequence ID" value="GHA67852.1"/>
    <property type="molecule type" value="Genomic_DNA"/>
</dbReference>
<dbReference type="Proteomes" id="UP000653644">
    <property type="component" value="Unassembled WGS sequence"/>
</dbReference>
<accession>A0ABQ3D9V2</accession>
<gene>
    <name evidence="1" type="ORF">GCM10010345_84400</name>
</gene>
<proteinExistence type="predicted"/>
<name>A0ABQ3D9V2_9ACTN</name>
<comment type="caution">
    <text evidence="1">The sequence shown here is derived from an EMBL/GenBank/DDBJ whole genome shotgun (WGS) entry which is preliminary data.</text>
</comment>
<keyword evidence="2" id="KW-1185">Reference proteome</keyword>
<sequence>MIAVVLRDDMPACVRWEILMHERFSDVWICKDLGRATTGADPAELGRAVLAAYLAVRDSRGETFRVLVRTDHGNHVVITADQLTDPGWKADPAVCQALPAYLRKALA</sequence>